<proteinExistence type="predicted"/>
<organism evidence="1">
    <name type="scientific">uncultured Gemmatimonadaceae bacterium</name>
    <dbReference type="NCBI Taxonomy" id="246130"/>
    <lineage>
        <taxon>Bacteria</taxon>
        <taxon>Pseudomonadati</taxon>
        <taxon>Gemmatimonadota</taxon>
        <taxon>Gemmatimonadia</taxon>
        <taxon>Gemmatimonadales</taxon>
        <taxon>Gemmatimonadaceae</taxon>
        <taxon>environmental samples</taxon>
    </lineage>
</organism>
<name>A0A6J4MHL6_9BACT</name>
<protein>
    <submittedName>
        <fullName evidence="1">Uncharacterized protein</fullName>
    </submittedName>
</protein>
<feature type="non-terminal residue" evidence="1">
    <location>
        <position position="27"/>
    </location>
</feature>
<sequence length="27" mass="2878">MQDLVEAFAQAVRASTLPSDVKAEAET</sequence>
<reference evidence="1" key="1">
    <citation type="submission" date="2020-02" db="EMBL/GenBank/DDBJ databases">
        <authorList>
            <person name="Meier V. D."/>
        </authorList>
    </citation>
    <scope>NUCLEOTIDE SEQUENCE</scope>
    <source>
        <strain evidence="1">AVDCRST_MAG40</strain>
    </source>
</reference>
<accession>A0A6J4MHL6</accession>
<evidence type="ECO:0000313" key="1">
    <source>
        <dbReference type="EMBL" id="CAA9358110.1"/>
    </source>
</evidence>
<dbReference type="AlphaFoldDB" id="A0A6J4MHL6"/>
<gene>
    <name evidence="1" type="ORF">AVDCRST_MAG40-3298</name>
</gene>
<dbReference type="EMBL" id="CADCTX010000906">
    <property type="protein sequence ID" value="CAA9358110.1"/>
    <property type="molecule type" value="Genomic_DNA"/>
</dbReference>